<dbReference type="Pfam" id="PF01926">
    <property type="entry name" value="MMR_HSR1"/>
    <property type="match status" value="1"/>
</dbReference>
<dbReference type="Proteomes" id="UP000297245">
    <property type="component" value="Unassembled WGS sequence"/>
</dbReference>
<proteinExistence type="predicted"/>
<dbReference type="EMBL" id="ML179440">
    <property type="protein sequence ID" value="THU87674.1"/>
    <property type="molecule type" value="Genomic_DNA"/>
</dbReference>
<dbReference type="InterPro" id="IPR027417">
    <property type="entry name" value="P-loop_NTPase"/>
</dbReference>
<reference evidence="2 3" key="1">
    <citation type="journal article" date="2019" name="Nat. Ecol. Evol.">
        <title>Megaphylogeny resolves global patterns of mushroom evolution.</title>
        <authorList>
            <person name="Varga T."/>
            <person name="Krizsan K."/>
            <person name="Foldi C."/>
            <person name="Dima B."/>
            <person name="Sanchez-Garcia M."/>
            <person name="Sanchez-Ramirez S."/>
            <person name="Szollosi G.J."/>
            <person name="Szarkandi J.G."/>
            <person name="Papp V."/>
            <person name="Albert L."/>
            <person name="Andreopoulos W."/>
            <person name="Angelini C."/>
            <person name="Antonin V."/>
            <person name="Barry K.W."/>
            <person name="Bougher N.L."/>
            <person name="Buchanan P."/>
            <person name="Buyck B."/>
            <person name="Bense V."/>
            <person name="Catcheside P."/>
            <person name="Chovatia M."/>
            <person name="Cooper J."/>
            <person name="Damon W."/>
            <person name="Desjardin D."/>
            <person name="Finy P."/>
            <person name="Geml J."/>
            <person name="Haridas S."/>
            <person name="Hughes K."/>
            <person name="Justo A."/>
            <person name="Karasinski D."/>
            <person name="Kautmanova I."/>
            <person name="Kiss B."/>
            <person name="Kocsube S."/>
            <person name="Kotiranta H."/>
            <person name="LaButti K.M."/>
            <person name="Lechner B.E."/>
            <person name="Liimatainen K."/>
            <person name="Lipzen A."/>
            <person name="Lukacs Z."/>
            <person name="Mihaltcheva S."/>
            <person name="Morgado L.N."/>
            <person name="Niskanen T."/>
            <person name="Noordeloos M.E."/>
            <person name="Ohm R.A."/>
            <person name="Ortiz-Santana B."/>
            <person name="Ovrebo C."/>
            <person name="Racz N."/>
            <person name="Riley R."/>
            <person name="Savchenko A."/>
            <person name="Shiryaev A."/>
            <person name="Soop K."/>
            <person name="Spirin V."/>
            <person name="Szebenyi C."/>
            <person name="Tomsovsky M."/>
            <person name="Tulloss R.E."/>
            <person name="Uehling J."/>
            <person name="Grigoriev I.V."/>
            <person name="Vagvolgyi C."/>
            <person name="Papp T."/>
            <person name="Martin F.M."/>
            <person name="Miettinen O."/>
            <person name="Hibbett D.S."/>
            <person name="Nagy L.G."/>
        </authorList>
    </citation>
    <scope>NUCLEOTIDE SEQUENCE [LARGE SCALE GENOMIC DNA]</scope>
    <source>
        <strain evidence="2 3">CBS 962.96</strain>
    </source>
</reference>
<keyword evidence="3" id="KW-1185">Reference proteome</keyword>
<accession>A0A4S8LFD5</accession>
<sequence>MSRSSITKNMQLDPISEDGRDTDIVIPVIGATGAGKSTFINHLFGDGKEHVRVGHDLTPCTANITPIIIPSVNQNPTNPNLQSSRIIMLDTPGFDNTLESDAEILKRIAD</sequence>
<gene>
    <name evidence="2" type="ORF">K435DRAFT_867062</name>
</gene>
<feature type="domain" description="G" evidence="1">
    <location>
        <begin position="28"/>
        <end position="98"/>
    </location>
</feature>
<dbReference type="InterPro" id="IPR006073">
    <property type="entry name" value="GTP-bd"/>
</dbReference>
<evidence type="ECO:0000259" key="1">
    <source>
        <dbReference type="Pfam" id="PF01926"/>
    </source>
</evidence>
<dbReference type="GO" id="GO:0005525">
    <property type="term" value="F:GTP binding"/>
    <property type="evidence" value="ECO:0007669"/>
    <property type="project" value="InterPro"/>
</dbReference>
<evidence type="ECO:0000313" key="2">
    <source>
        <dbReference type="EMBL" id="THU87674.1"/>
    </source>
</evidence>
<dbReference type="Gene3D" id="3.40.50.300">
    <property type="entry name" value="P-loop containing nucleotide triphosphate hydrolases"/>
    <property type="match status" value="1"/>
</dbReference>
<evidence type="ECO:0000313" key="3">
    <source>
        <dbReference type="Proteomes" id="UP000297245"/>
    </source>
</evidence>
<organism evidence="2 3">
    <name type="scientific">Dendrothele bispora (strain CBS 962.96)</name>
    <dbReference type="NCBI Taxonomy" id="1314807"/>
    <lineage>
        <taxon>Eukaryota</taxon>
        <taxon>Fungi</taxon>
        <taxon>Dikarya</taxon>
        <taxon>Basidiomycota</taxon>
        <taxon>Agaricomycotina</taxon>
        <taxon>Agaricomycetes</taxon>
        <taxon>Agaricomycetidae</taxon>
        <taxon>Agaricales</taxon>
        <taxon>Agaricales incertae sedis</taxon>
        <taxon>Dendrothele</taxon>
    </lineage>
</organism>
<dbReference type="AlphaFoldDB" id="A0A4S8LFD5"/>
<dbReference type="OrthoDB" id="2130433at2759"/>
<dbReference type="SUPFAM" id="SSF52540">
    <property type="entry name" value="P-loop containing nucleoside triphosphate hydrolases"/>
    <property type="match status" value="1"/>
</dbReference>
<name>A0A4S8LFD5_DENBC</name>
<protein>
    <recommendedName>
        <fullName evidence="1">G domain-containing protein</fullName>
    </recommendedName>
</protein>